<evidence type="ECO:0000313" key="1">
    <source>
        <dbReference type="EMBL" id="KAI0042865.1"/>
    </source>
</evidence>
<gene>
    <name evidence="1" type="ORF">FA95DRAFT_511957</name>
</gene>
<reference evidence="1" key="1">
    <citation type="submission" date="2021-02" db="EMBL/GenBank/DDBJ databases">
        <authorList>
            <consortium name="DOE Joint Genome Institute"/>
            <person name="Ahrendt S."/>
            <person name="Looney B.P."/>
            <person name="Miyauchi S."/>
            <person name="Morin E."/>
            <person name="Drula E."/>
            <person name="Courty P.E."/>
            <person name="Chicoki N."/>
            <person name="Fauchery L."/>
            <person name="Kohler A."/>
            <person name="Kuo A."/>
            <person name="Labutti K."/>
            <person name="Pangilinan J."/>
            <person name="Lipzen A."/>
            <person name="Riley R."/>
            <person name="Andreopoulos W."/>
            <person name="He G."/>
            <person name="Johnson J."/>
            <person name="Barry K.W."/>
            <person name="Grigoriev I.V."/>
            <person name="Nagy L."/>
            <person name="Hibbett D."/>
            <person name="Henrissat B."/>
            <person name="Matheny P.B."/>
            <person name="Labbe J."/>
            <person name="Martin F."/>
        </authorList>
    </citation>
    <scope>NUCLEOTIDE SEQUENCE</scope>
    <source>
        <strain evidence="1">FP105234-sp</strain>
    </source>
</reference>
<keyword evidence="2" id="KW-1185">Reference proteome</keyword>
<reference evidence="1" key="2">
    <citation type="journal article" date="2022" name="New Phytol.">
        <title>Evolutionary transition to the ectomycorrhizal habit in the genomes of a hyperdiverse lineage of mushroom-forming fungi.</title>
        <authorList>
            <person name="Looney B."/>
            <person name="Miyauchi S."/>
            <person name="Morin E."/>
            <person name="Drula E."/>
            <person name="Courty P.E."/>
            <person name="Kohler A."/>
            <person name="Kuo A."/>
            <person name="LaButti K."/>
            <person name="Pangilinan J."/>
            <person name="Lipzen A."/>
            <person name="Riley R."/>
            <person name="Andreopoulos W."/>
            <person name="He G."/>
            <person name="Johnson J."/>
            <person name="Nolan M."/>
            <person name="Tritt A."/>
            <person name="Barry K.W."/>
            <person name="Grigoriev I.V."/>
            <person name="Nagy L.G."/>
            <person name="Hibbett D."/>
            <person name="Henrissat B."/>
            <person name="Matheny P.B."/>
            <person name="Labbe J."/>
            <person name="Martin F.M."/>
        </authorList>
    </citation>
    <scope>NUCLEOTIDE SEQUENCE</scope>
    <source>
        <strain evidence="1">FP105234-sp</strain>
    </source>
</reference>
<organism evidence="1 2">
    <name type="scientific">Auriscalpium vulgare</name>
    <dbReference type="NCBI Taxonomy" id="40419"/>
    <lineage>
        <taxon>Eukaryota</taxon>
        <taxon>Fungi</taxon>
        <taxon>Dikarya</taxon>
        <taxon>Basidiomycota</taxon>
        <taxon>Agaricomycotina</taxon>
        <taxon>Agaricomycetes</taxon>
        <taxon>Russulales</taxon>
        <taxon>Auriscalpiaceae</taxon>
        <taxon>Auriscalpium</taxon>
    </lineage>
</organism>
<protein>
    <submittedName>
        <fullName evidence="1">Uncharacterized protein</fullName>
    </submittedName>
</protein>
<dbReference type="Proteomes" id="UP000814033">
    <property type="component" value="Unassembled WGS sequence"/>
</dbReference>
<evidence type="ECO:0000313" key="2">
    <source>
        <dbReference type="Proteomes" id="UP000814033"/>
    </source>
</evidence>
<sequence>MTGQHLADECKPSSAILIAILSNTSTGLMNLSIMEWCRVRLDTLCCYDGSEACACTGSTLVDVDEDVRHVQALLRIVQWSCAGGL</sequence>
<proteinExistence type="predicted"/>
<dbReference type="EMBL" id="MU276044">
    <property type="protein sequence ID" value="KAI0042865.1"/>
    <property type="molecule type" value="Genomic_DNA"/>
</dbReference>
<accession>A0ACB8RG26</accession>
<comment type="caution">
    <text evidence="1">The sequence shown here is derived from an EMBL/GenBank/DDBJ whole genome shotgun (WGS) entry which is preliminary data.</text>
</comment>
<name>A0ACB8RG26_9AGAM</name>